<dbReference type="AlphaFoldDB" id="A0A2P7BFE2"/>
<dbReference type="Gene3D" id="3.90.1200.10">
    <property type="match status" value="1"/>
</dbReference>
<dbReference type="InterPro" id="IPR052732">
    <property type="entry name" value="Cell-binding_unc_protein"/>
</dbReference>
<keyword evidence="3" id="KW-1185">Reference proteome</keyword>
<keyword evidence="2" id="KW-0808">Transferase</keyword>
<dbReference type="PANTHER" id="PTHR43883">
    <property type="entry name" value="SLR0207 PROTEIN"/>
    <property type="match status" value="1"/>
</dbReference>
<evidence type="ECO:0000313" key="2">
    <source>
        <dbReference type="EMBL" id="PSH65145.1"/>
    </source>
</evidence>
<evidence type="ECO:0000259" key="1">
    <source>
        <dbReference type="Pfam" id="PF01636"/>
    </source>
</evidence>
<dbReference type="InterPro" id="IPR002575">
    <property type="entry name" value="Aminoglycoside_PTrfase"/>
</dbReference>
<feature type="domain" description="Aminoglycoside phosphotransferase" evidence="1">
    <location>
        <begin position="179"/>
        <end position="271"/>
    </location>
</feature>
<dbReference type="Pfam" id="PF13671">
    <property type="entry name" value="AAA_33"/>
    <property type="match status" value="1"/>
</dbReference>
<dbReference type="SUPFAM" id="SSF52540">
    <property type="entry name" value="P-loop containing nucleoside triphosphate hydrolases"/>
    <property type="match status" value="1"/>
</dbReference>
<dbReference type="InterPro" id="IPR027417">
    <property type="entry name" value="P-loop_NTPase"/>
</dbReference>
<dbReference type="PANTHER" id="PTHR43883:SF1">
    <property type="entry name" value="GLUCONOKINASE"/>
    <property type="match status" value="1"/>
</dbReference>
<sequence>MCHDQSETIAFLRHAESYGLDGAVEVMETHISLVFLVADRAFKLKRAVKFPYADFSTPALRLACCLKEVELNSKTAPELYLGVRRITRGANGKLCFDGTNETIDAVVEMQRFSQEQLFDKMAEAGQLVPTLMDMTAREIATFHQMIAPVHANSGSSNIEGVLDINERGFATSHVFSEPEVAAFSDAFRTALEGHRRQLDRRETAGMIRRCHGDLHLRNIYLTEDGPRLFDCIEFNDQIATVDVLYDLAFLLMDLWHRHLRDNANLAMNRYLDLTGDADGIAVLPFFMALRAAVRAHVTASQVELGSMDKSTSLRQDARSYFNLAIALLGSPSPLLIAIGGLSGSGKSTVAEALAPYVGCAPGARIFESDRIRKAMFGARATERLPAEAYRPEISDVVYKTLCDKAAAALACRGSVIVDAVFDKSRNRDLIERVGKALGVPFVGIWLTADHSILASRIEARRNSASDATVEVLGMQEARDVGAVRWRHIDAGQSVDTVVELVLDEIETVCNFSLSPRTYGGC</sequence>
<organism evidence="2 3">
    <name type="scientific">Phyllobacterium sophorae</name>
    <dbReference type="NCBI Taxonomy" id="1520277"/>
    <lineage>
        <taxon>Bacteria</taxon>
        <taxon>Pseudomonadati</taxon>
        <taxon>Pseudomonadota</taxon>
        <taxon>Alphaproteobacteria</taxon>
        <taxon>Hyphomicrobiales</taxon>
        <taxon>Phyllobacteriaceae</taxon>
        <taxon>Phyllobacterium</taxon>
    </lineage>
</organism>
<accession>A0A2P7BFE2</accession>
<comment type="caution">
    <text evidence="2">The sequence shown here is derived from an EMBL/GenBank/DDBJ whole genome shotgun (WGS) entry which is preliminary data.</text>
</comment>
<dbReference type="Proteomes" id="UP000241764">
    <property type="component" value="Unassembled WGS sequence"/>
</dbReference>
<dbReference type="Gene3D" id="3.40.50.300">
    <property type="entry name" value="P-loop containing nucleotide triphosphate hydrolases"/>
    <property type="match status" value="1"/>
</dbReference>
<proteinExistence type="predicted"/>
<gene>
    <name evidence="2" type="ORF">CU103_08965</name>
</gene>
<dbReference type="SUPFAM" id="SSF56112">
    <property type="entry name" value="Protein kinase-like (PK-like)"/>
    <property type="match status" value="1"/>
</dbReference>
<evidence type="ECO:0000313" key="3">
    <source>
        <dbReference type="Proteomes" id="UP000241764"/>
    </source>
</evidence>
<name>A0A2P7BFE2_9HYPH</name>
<dbReference type="GO" id="GO:0016740">
    <property type="term" value="F:transferase activity"/>
    <property type="evidence" value="ECO:0007669"/>
    <property type="project" value="UniProtKB-KW"/>
</dbReference>
<dbReference type="OrthoDB" id="9810277at2"/>
<dbReference type="InterPro" id="IPR011009">
    <property type="entry name" value="Kinase-like_dom_sf"/>
</dbReference>
<protein>
    <submittedName>
        <fullName evidence="2">Aminoglycoside phosphotransferase</fullName>
    </submittedName>
</protein>
<dbReference type="Pfam" id="PF01636">
    <property type="entry name" value="APH"/>
    <property type="match status" value="1"/>
</dbReference>
<dbReference type="EMBL" id="PGGM01000003">
    <property type="protein sequence ID" value="PSH65145.1"/>
    <property type="molecule type" value="Genomic_DNA"/>
</dbReference>
<reference evidence="3" key="1">
    <citation type="submission" date="2017-11" db="EMBL/GenBank/DDBJ databases">
        <authorList>
            <person name="Kuznetsova I."/>
            <person name="Sazanova A."/>
            <person name="Chirak E."/>
            <person name="Safronova V."/>
            <person name="Willems A."/>
        </authorList>
    </citation>
    <scope>NUCLEOTIDE SEQUENCE [LARGE SCALE GENOMIC DNA]</scope>
    <source>
        <strain evidence="3">CCBAU 03422</strain>
    </source>
</reference>